<dbReference type="OrthoDB" id="1524740at2"/>
<feature type="compositionally biased region" description="Low complexity" evidence="1">
    <location>
        <begin position="146"/>
        <end position="162"/>
    </location>
</feature>
<proteinExistence type="predicted"/>
<keyword evidence="2" id="KW-0732">Signal</keyword>
<feature type="domain" description="PEGA" evidence="3">
    <location>
        <begin position="32"/>
        <end position="77"/>
    </location>
</feature>
<comment type="caution">
    <text evidence="4">The sequence shown here is derived from an EMBL/GenBank/DDBJ whole genome shotgun (WGS) entry which is preliminary data.</text>
</comment>
<reference evidence="4 5" key="1">
    <citation type="submission" date="2019-01" db="EMBL/GenBank/DDBJ databases">
        <title>Lacunisphaera sp. strain TWA-58.</title>
        <authorList>
            <person name="Chen W.-M."/>
        </authorList>
    </citation>
    <scope>NUCLEOTIDE SEQUENCE [LARGE SCALE GENOMIC DNA]</scope>
    <source>
        <strain evidence="4 5">TWA-58</strain>
    </source>
</reference>
<dbReference type="RefSeq" id="WP_129046381.1">
    <property type="nucleotide sequence ID" value="NZ_SDHX01000001.1"/>
</dbReference>
<feature type="region of interest" description="Disordered" evidence="1">
    <location>
        <begin position="136"/>
        <end position="190"/>
    </location>
</feature>
<name>A0A4Q1C7V7_9BACT</name>
<evidence type="ECO:0000256" key="2">
    <source>
        <dbReference type="SAM" id="SignalP"/>
    </source>
</evidence>
<gene>
    <name evidence="4" type="ORF">ESB00_03690</name>
</gene>
<protein>
    <submittedName>
        <fullName evidence="4">PEGA domain-containing protein</fullName>
    </submittedName>
</protein>
<accession>A0A4Q1C7V7</accession>
<evidence type="ECO:0000256" key="1">
    <source>
        <dbReference type="SAM" id="MobiDB-lite"/>
    </source>
</evidence>
<feature type="signal peptide" evidence="2">
    <location>
        <begin position="1"/>
        <end position="23"/>
    </location>
</feature>
<dbReference type="InterPro" id="IPR013229">
    <property type="entry name" value="PEGA"/>
</dbReference>
<sequence>MNLPQVCLLSFALINAFVFTGCATVTRGTTETLMIQSTPSGADVRVSNGFTGRTPFTFTVPRKGDLIVTISLPGYEAQEHILHSSVAGKGAAGVAGNALIGGVIGIGVDMATGAALSHKPNPLVVTLKPMVIPVAEKAPPVPPETTAPGPDTPTASAAPPVAAKEEPAGGNAGASADSPGGGVAAPNKSE</sequence>
<dbReference type="AlphaFoldDB" id="A0A4Q1C7V7"/>
<keyword evidence="5" id="KW-1185">Reference proteome</keyword>
<evidence type="ECO:0000313" key="4">
    <source>
        <dbReference type="EMBL" id="RXK55013.1"/>
    </source>
</evidence>
<evidence type="ECO:0000259" key="3">
    <source>
        <dbReference type="Pfam" id="PF08308"/>
    </source>
</evidence>
<feature type="chain" id="PRO_5020833094" evidence="2">
    <location>
        <begin position="24"/>
        <end position="190"/>
    </location>
</feature>
<organism evidence="4 5">
    <name type="scientific">Oleiharenicola lentus</name>
    <dbReference type="NCBI Taxonomy" id="2508720"/>
    <lineage>
        <taxon>Bacteria</taxon>
        <taxon>Pseudomonadati</taxon>
        <taxon>Verrucomicrobiota</taxon>
        <taxon>Opitutia</taxon>
        <taxon>Opitutales</taxon>
        <taxon>Opitutaceae</taxon>
        <taxon>Oleiharenicola</taxon>
    </lineage>
</organism>
<evidence type="ECO:0000313" key="5">
    <source>
        <dbReference type="Proteomes" id="UP000290218"/>
    </source>
</evidence>
<dbReference type="Pfam" id="PF08308">
    <property type="entry name" value="PEGA"/>
    <property type="match status" value="1"/>
</dbReference>
<dbReference type="EMBL" id="SDHX01000001">
    <property type="protein sequence ID" value="RXK55013.1"/>
    <property type="molecule type" value="Genomic_DNA"/>
</dbReference>
<dbReference type="Proteomes" id="UP000290218">
    <property type="component" value="Unassembled WGS sequence"/>
</dbReference>